<dbReference type="Proteomes" id="UP000770785">
    <property type="component" value="Unassembled WGS sequence"/>
</dbReference>
<dbReference type="RefSeq" id="WP_168038052.1">
    <property type="nucleotide sequence ID" value="NZ_JAATJH010000004.1"/>
</dbReference>
<dbReference type="InterPro" id="IPR029099">
    <property type="entry name" value="Pribosyltran_N"/>
</dbReference>
<dbReference type="InterPro" id="IPR005946">
    <property type="entry name" value="Rib-P_diPkinase"/>
</dbReference>
<keyword evidence="4" id="KW-0545">Nucleotide biosynthesis</keyword>
<dbReference type="PROSITE" id="PS00114">
    <property type="entry name" value="PRPP_SYNTHASE"/>
    <property type="match status" value="1"/>
</dbReference>
<dbReference type="Pfam" id="PF14572">
    <property type="entry name" value="Pribosyl_synth"/>
    <property type="match status" value="1"/>
</dbReference>
<dbReference type="NCBIfam" id="NF002320">
    <property type="entry name" value="PRK01259.1"/>
    <property type="match status" value="1"/>
</dbReference>
<dbReference type="NCBIfam" id="TIGR01251">
    <property type="entry name" value="ribP_PPkin"/>
    <property type="match status" value="1"/>
</dbReference>
<dbReference type="InterPro" id="IPR029057">
    <property type="entry name" value="PRTase-like"/>
</dbReference>
<keyword evidence="8" id="KW-0460">Magnesium</keyword>
<dbReference type="PANTHER" id="PTHR10210">
    <property type="entry name" value="RIBOSE-PHOSPHATE DIPHOSPHOKINASE FAMILY MEMBER"/>
    <property type="match status" value="1"/>
</dbReference>
<dbReference type="SMART" id="SM01400">
    <property type="entry name" value="Pribosyltran_N"/>
    <property type="match status" value="1"/>
</dbReference>
<dbReference type="InterPro" id="IPR000842">
    <property type="entry name" value="PRib_PP_synth_CS"/>
</dbReference>
<dbReference type="SUPFAM" id="SSF53271">
    <property type="entry name" value="PRTase-like"/>
    <property type="match status" value="1"/>
</dbReference>
<keyword evidence="3" id="KW-0479">Metal-binding</keyword>
<keyword evidence="2 10" id="KW-0808">Transferase</keyword>
<evidence type="ECO:0000313" key="11">
    <source>
        <dbReference type="Proteomes" id="UP000770785"/>
    </source>
</evidence>
<evidence type="ECO:0000256" key="2">
    <source>
        <dbReference type="ARBA" id="ARBA00022679"/>
    </source>
</evidence>
<name>A0ABX0XE40_9BACT</name>
<keyword evidence="5" id="KW-0547">Nucleotide-binding</keyword>
<evidence type="ECO:0000313" key="10">
    <source>
        <dbReference type="EMBL" id="NJC27186.1"/>
    </source>
</evidence>
<evidence type="ECO:0000259" key="9">
    <source>
        <dbReference type="Pfam" id="PF13793"/>
    </source>
</evidence>
<keyword evidence="6" id="KW-0418">Kinase</keyword>
<evidence type="ECO:0000256" key="6">
    <source>
        <dbReference type="ARBA" id="ARBA00022777"/>
    </source>
</evidence>
<evidence type="ECO:0000256" key="7">
    <source>
        <dbReference type="ARBA" id="ARBA00022840"/>
    </source>
</evidence>
<reference evidence="10 11" key="1">
    <citation type="submission" date="2020-03" db="EMBL/GenBank/DDBJ databases">
        <title>Genomic Encyclopedia of Type Strains, Phase IV (KMG-IV): sequencing the most valuable type-strain genomes for metagenomic binning, comparative biology and taxonomic classification.</title>
        <authorList>
            <person name="Goeker M."/>
        </authorList>
    </citation>
    <scope>NUCLEOTIDE SEQUENCE [LARGE SCALE GENOMIC DNA]</scope>
    <source>
        <strain evidence="10 11">DSM 105096</strain>
    </source>
</reference>
<organism evidence="10 11">
    <name type="scientific">Neolewinella antarctica</name>
    <dbReference type="NCBI Taxonomy" id="442734"/>
    <lineage>
        <taxon>Bacteria</taxon>
        <taxon>Pseudomonadati</taxon>
        <taxon>Bacteroidota</taxon>
        <taxon>Saprospiria</taxon>
        <taxon>Saprospirales</taxon>
        <taxon>Lewinellaceae</taxon>
        <taxon>Neolewinella</taxon>
    </lineage>
</organism>
<dbReference type="CDD" id="cd06223">
    <property type="entry name" value="PRTases_typeI"/>
    <property type="match status" value="1"/>
</dbReference>
<dbReference type="GO" id="GO:0004749">
    <property type="term" value="F:ribose phosphate diphosphokinase activity"/>
    <property type="evidence" value="ECO:0007669"/>
    <property type="project" value="UniProtKB-EC"/>
</dbReference>
<feature type="domain" description="Ribose-phosphate pyrophosphokinase N-terminal" evidence="9">
    <location>
        <begin position="15"/>
        <end position="129"/>
    </location>
</feature>
<accession>A0ABX0XE40</accession>
<keyword evidence="7" id="KW-0067">ATP-binding</keyword>
<evidence type="ECO:0000256" key="3">
    <source>
        <dbReference type="ARBA" id="ARBA00022723"/>
    </source>
</evidence>
<dbReference type="Gene3D" id="3.40.50.2020">
    <property type="match status" value="2"/>
</dbReference>
<comment type="caution">
    <text evidence="10">The sequence shown here is derived from an EMBL/GenBank/DDBJ whole genome shotgun (WGS) entry which is preliminary data.</text>
</comment>
<dbReference type="Pfam" id="PF13793">
    <property type="entry name" value="Pribosyltran_N"/>
    <property type="match status" value="1"/>
</dbReference>
<gene>
    <name evidence="10" type="ORF">GGR27_002699</name>
</gene>
<evidence type="ECO:0000256" key="4">
    <source>
        <dbReference type="ARBA" id="ARBA00022727"/>
    </source>
</evidence>
<protein>
    <recommendedName>
        <fullName evidence="1">ribose-phosphate diphosphokinase</fullName>
        <ecNumber evidence="1">2.7.6.1</ecNumber>
    </recommendedName>
</protein>
<evidence type="ECO:0000256" key="1">
    <source>
        <dbReference type="ARBA" id="ARBA00013247"/>
    </source>
</evidence>
<dbReference type="EMBL" id="JAATJH010000004">
    <property type="protein sequence ID" value="NJC27186.1"/>
    <property type="molecule type" value="Genomic_DNA"/>
</dbReference>
<proteinExistence type="predicted"/>
<sequence length="322" mass="35621">MSHKPHLTPLTGHVTLLSTTQTQYLSEKIATTYEQALTPMKFAKFNDGEMQPIIQQSIRGEYVFIIGSTFQPHDNLMEMLLTIDAARRASAGYICCVMPYFGYARQDRKDQPRVPISAKLIANLLVEAGADRIMTLDLHADQIQGFFDIPVDHLQSQAIYIPYFENQDMSNVTFASPDMGGVKRARAYAKYFERDMVICDKYRKRAGEISGMTLIGDVKGADVILVDDLVDTAGTLCRAADLILEKGAKSVQAIATHPILSGDAYEKIEKSALKTLIVCDAVPLKQISPKIKVLSSAKLFATAIRNVHDNKSISALFVGNEK</sequence>
<evidence type="ECO:0000256" key="5">
    <source>
        <dbReference type="ARBA" id="ARBA00022741"/>
    </source>
</evidence>
<dbReference type="PANTHER" id="PTHR10210:SF41">
    <property type="entry name" value="RIBOSE-PHOSPHATE PYROPHOSPHOKINASE 1, CHLOROPLASTIC"/>
    <property type="match status" value="1"/>
</dbReference>
<evidence type="ECO:0000256" key="8">
    <source>
        <dbReference type="ARBA" id="ARBA00022842"/>
    </source>
</evidence>
<keyword evidence="11" id="KW-1185">Reference proteome</keyword>
<dbReference type="InterPro" id="IPR000836">
    <property type="entry name" value="PRTase_dom"/>
</dbReference>
<dbReference type="EC" id="2.7.6.1" evidence="1"/>